<gene>
    <name evidence="3" type="ORF">PBAH0796_LOCUS2504</name>
</gene>
<feature type="transmembrane region" description="Helical" evidence="2">
    <location>
        <begin position="27"/>
        <end position="51"/>
    </location>
</feature>
<feature type="region of interest" description="Disordered" evidence="1">
    <location>
        <begin position="355"/>
        <end position="399"/>
    </location>
</feature>
<keyword evidence="2" id="KW-0812">Transmembrane</keyword>
<keyword evidence="2" id="KW-0472">Membrane</keyword>
<reference evidence="3" key="1">
    <citation type="submission" date="2021-01" db="EMBL/GenBank/DDBJ databases">
        <authorList>
            <person name="Corre E."/>
            <person name="Pelletier E."/>
            <person name="Niang G."/>
            <person name="Scheremetjew M."/>
            <person name="Finn R."/>
            <person name="Kale V."/>
            <person name="Holt S."/>
            <person name="Cochrane G."/>
            <person name="Meng A."/>
            <person name="Brown T."/>
            <person name="Cohen L."/>
        </authorList>
    </citation>
    <scope>NUCLEOTIDE SEQUENCE</scope>
    <source>
        <strain evidence="3">Pbaha01</strain>
    </source>
</reference>
<evidence type="ECO:0000256" key="2">
    <source>
        <dbReference type="SAM" id="Phobius"/>
    </source>
</evidence>
<keyword evidence="2" id="KW-1133">Transmembrane helix</keyword>
<dbReference type="EMBL" id="HBEG01004243">
    <property type="protein sequence ID" value="CAD8346766.1"/>
    <property type="molecule type" value="Transcribed_RNA"/>
</dbReference>
<name>A0A7R9ZXG6_9DINO</name>
<accession>A0A7R9ZXG6</accession>
<organism evidence="3">
    <name type="scientific">Pyrodinium bahamense</name>
    <dbReference type="NCBI Taxonomy" id="73915"/>
    <lineage>
        <taxon>Eukaryota</taxon>
        <taxon>Sar</taxon>
        <taxon>Alveolata</taxon>
        <taxon>Dinophyceae</taxon>
        <taxon>Gonyaulacales</taxon>
        <taxon>Pyrocystaceae</taxon>
        <taxon>Pyrodinium</taxon>
    </lineage>
</organism>
<proteinExistence type="predicted"/>
<sequence>MEMGVTSTSLPSNIPTSMPYTPPANPLHIGLVVACGLCSVLILALAVKIICCQNSPAREGLRWVGTFPLAPPEEGDGHKQRLNTTSAARKKKLKRKVTFAELDEEIPPSSLDSTEPDCELGRSTIPRLSLEALSDGRLPITVCSGLRVAGAAGGGKLPPLRPGMAPTVDTLSADGRESMESTKGRCATTAPVAVFTSSMEAWTGASPPTSSNQRPVGSLTAANASMHSAIKVTGNVSRRASATPVKLLTSRAQVCTRAISSRNGHSAVKAPSSALPTAQALSFPEPDCGAARPGSNGGLEGLRGDVREGGCARARLTSNETAWLSTAVASAAAARSGPACAAVGAVARWASPRSAAASEVAPTPASPPSPANSNTLPRVVDSGLGARHAASKGGHSGGA</sequence>
<evidence type="ECO:0000256" key="1">
    <source>
        <dbReference type="SAM" id="MobiDB-lite"/>
    </source>
</evidence>
<protein>
    <submittedName>
        <fullName evidence="3">Uncharacterized protein</fullName>
    </submittedName>
</protein>
<dbReference type="AlphaFoldDB" id="A0A7R9ZXG6"/>
<evidence type="ECO:0000313" key="3">
    <source>
        <dbReference type="EMBL" id="CAD8346766.1"/>
    </source>
</evidence>